<dbReference type="EMBL" id="JOKG01000004">
    <property type="protein sequence ID" value="KEQ12583.1"/>
    <property type="molecule type" value="Genomic_DNA"/>
</dbReference>
<dbReference type="AlphaFoldDB" id="A0A081N2B0"/>
<name>A0A081N2B0_9GAMM</name>
<reference evidence="1 2" key="1">
    <citation type="submission" date="2014-06" db="EMBL/GenBank/DDBJ databases">
        <title>Whole Genome Sequences of Three Symbiotic Endozoicomonas Bacteria.</title>
        <authorList>
            <person name="Neave M.J."/>
            <person name="Apprill A."/>
            <person name="Voolstra C.R."/>
        </authorList>
    </citation>
    <scope>NUCLEOTIDE SEQUENCE [LARGE SCALE GENOMIC DNA]</scope>
    <source>
        <strain evidence="1 2">LMG 24815</strain>
    </source>
</reference>
<proteinExistence type="predicted"/>
<sequence>MYQCKKAGMACFSVPDGRRQSVYRETALTTNACRYLSPVVLVVEDRDQKILGDVSQPRVSV</sequence>
<dbReference type="Proteomes" id="UP000028006">
    <property type="component" value="Unassembled WGS sequence"/>
</dbReference>
<protein>
    <submittedName>
        <fullName evidence="1">Uncharacterized protein</fullName>
    </submittedName>
</protein>
<evidence type="ECO:0000313" key="2">
    <source>
        <dbReference type="Proteomes" id="UP000028006"/>
    </source>
</evidence>
<evidence type="ECO:0000313" key="1">
    <source>
        <dbReference type="EMBL" id="KEQ12583.1"/>
    </source>
</evidence>
<gene>
    <name evidence="1" type="ORF">GZ77_18940</name>
</gene>
<keyword evidence="2" id="KW-1185">Reference proteome</keyword>
<comment type="caution">
    <text evidence="1">The sequence shown here is derived from an EMBL/GenBank/DDBJ whole genome shotgun (WGS) entry which is preliminary data.</text>
</comment>
<organism evidence="1 2">
    <name type="scientific">Endozoicomonas montiporae</name>
    <dbReference type="NCBI Taxonomy" id="1027273"/>
    <lineage>
        <taxon>Bacteria</taxon>
        <taxon>Pseudomonadati</taxon>
        <taxon>Pseudomonadota</taxon>
        <taxon>Gammaproteobacteria</taxon>
        <taxon>Oceanospirillales</taxon>
        <taxon>Endozoicomonadaceae</taxon>
        <taxon>Endozoicomonas</taxon>
    </lineage>
</organism>
<accession>A0A081N2B0</accession>